<dbReference type="InterPro" id="IPR007627">
    <property type="entry name" value="RNA_pol_sigma70_r2"/>
</dbReference>
<dbReference type="InterPro" id="IPR036388">
    <property type="entry name" value="WH-like_DNA-bd_sf"/>
</dbReference>
<gene>
    <name evidence="8" type="ORF">BAA01_10720</name>
</gene>
<dbReference type="Gene3D" id="1.10.10.10">
    <property type="entry name" value="Winged helix-like DNA-binding domain superfamily/Winged helix DNA-binding domain"/>
    <property type="match status" value="1"/>
</dbReference>
<reference evidence="9" key="1">
    <citation type="submission" date="2016-06" db="EMBL/GenBank/DDBJ databases">
        <authorList>
            <person name="Nascimento L."/>
            <person name="Pereira R.V."/>
            <person name="Martins L.F."/>
            <person name="Quaggio R.B."/>
            <person name="Silva A.M."/>
            <person name="Setubal J.C."/>
        </authorList>
    </citation>
    <scope>NUCLEOTIDE SEQUENCE [LARGE SCALE GENOMIC DNA]</scope>
</reference>
<evidence type="ECO:0008006" key="10">
    <source>
        <dbReference type="Google" id="ProtNLM"/>
    </source>
</evidence>
<dbReference type="NCBIfam" id="TIGR02937">
    <property type="entry name" value="sigma70-ECF"/>
    <property type="match status" value="1"/>
</dbReference>
<comment type="caution">
    <text evidence="8">The sequence shown here is derived from an EMBL/GenBank/DDBJ whole genome shotgun (WGS) entry which is preliminary data.</text>
</comment>
<dbReference type="InterPro" id="IPR014284">
    <property type="entry name" value="RNA_pol_sigma-70_dom"/>
</dbReference>
<feature type="domain" description="RNA polymerase sigma-70 region 4" evidence="7">
    <location>
        <begin position="134"/>
        <end position="183"/>
    </location>
</feature>
<keyword evidence="4" id="KW-0238">DNA-binding</keyword>
<evidence type="ECO:0000256" key="1">
    <source>
        <dbReference type="ARBA" id="ARBA00010641"/>
    </source>
</evidence>
<keyword evidence="2" id="KW-0805">Transcription regulation</keyword>
<comment type="similarity">
    <text evidence="1">Belongs to the sigma-70 factor family. ECF subfamily.</text>
</comment>
<dbReference type="PANTHER" id="PTHR43133">
    <property type="entry name" value="RNA POLYMERASE ECF-TYPE SIGMA FACTO"/>
    <property type="match status" value="1"/>
</dbReference>
<evidence type="ECO:0000313" key="8">
    <source>
        <dbReference type="EMBL" id="OUM87915.1"/>
    </source>
</evidence>
<accession>A0A1Y3PKJ2</accession>
<evidence type="ECO:0000256" key="5">
    <source>
        <dbReference type="ARBA" id="ARBA00023163"/>
    </source>
</evidence>
<sequence>MEPSKFVRDEDILAFQQGDRQAFQRLVEELSPGLIRTAYFWTRDLGIAEDLAQEAWFKAWQFRAALKKPMHFRRWLYRILYNGYIDWSRRRIHQERPQDPAFIHPSTTMFSDSAAPSPEEQFLADEDIRQLNRLLAHLSPLDQHIIALRYGSDCTISEIAMILKMRQGTVKSRIHRALQKLRQELAREQKVRGNIPIDAEKGDV</sequence>
<organism evidence="8 9">
    <name type="scientific">Bacillus thermozeamaize</name>
    <dbReference type="NCBI Taxonomy" id="230954"/>
    <lineage>
        <taxon>Bacteria</taxon>
        <taxon>Bacillati</taxon>
        <taxon>Bacillota</taxon>
        <taxon>Bacilli</taxon>
        <taxon>Bacillales</taxon>
        <taxon>Bacillaceae</taxon>
        <taxon>Bacillus</taxon>
    </lineage>
</organism>
<dbReference type="SUPFAM" id="SSF88659">
    <property type="entry name" value="Sigma3 and sigma4 domains of RNA polymerase sigma factors"/>
    <property type="match status" value="1"/>
</dbReference>
<dbReference type="GO" id="GO:0006352">
    <property type="term" value="P:DNA-templated transcription initiation"/>
    <property type="evidence" value="ECO:0007669"/>
    <property type="project" value="InterPro"/>
</dbReference>
<evidence type="ECO:0000256" key="2">
    <source>
        <dbReference type="ARBA" id="ARBA00023015"/>
    </source>
</evidence>
<dbReference type="Pfam" id="PF04545">
    <property type="entry name" value="Sigma70_r4"/>
    <property type="match status" value="1"/>
</dbReference>
<keyword evidence="3" id="KW-0731">Sigma factor</keyword>
<proteinExistence type="inferred from homology"/>
<feature type="domain" description="RNA polymerase sigma-70 region 2" evidence="6">
    <location>
        <begin position="26"/>
        <end position="91"/>
    </location>
</feature>
<dbReference type="Gene3D" id="1.10.1740.10">
    <property type="match status" value="1"/>
</dbReference>
<dbReference type="Pfam" id="PF04542">
    <property type="entry name" value="Sigma70_r2"/>
    <property type="match status" value="1"/>
</dbReference>
<dbReference type="Proteomes" id="UP000196475">
    <property type="component" value="Unassembled WGS sequence"/>
</dbReference>
<dbReference type="PANTHER" id="PTHR43133:SF8">
    <property type="entry name" value="RNA POLYMERASE SIGMA FACTOR HI_1459-RELATED"/>
    <property type="match status" value="1"/>
</dbReference>
<evidence type="ECO:0000256" key="3">
    <source>
        <dbReference type="ARBA" id="ARBA00023082"/>
    </source>
</evidence>
<evidence type="ECO:0000259" key="7">
    <source>
        <dbReference type="Pfam" id="PF04545"/>
    </source>
</evidence>
<dbReference type="InterPro" id="IPR013324">
    <property type="entry name" value="RNA_pol_sigma_r3/r4-like"/>
</dbReference>
<dbReference type="EMBL" id="LZRT01000067">
    <property type="protein sequence ID" value="OUM87915.1"/>
    <property type="molecule type" value="Genomic_DNA"/>
</dbReference>
<name>A0A1Y3PKJ2_9BACI</name>
<protein>
    <recommendedName>
        <fullName evidence="10">RNA polymerase subunit sigma</fullName>
    </recommendedName>
</protein>
<dbReference type="GO" id="GO:0003677">
    <property type="term" value="F:DNA binding"/>
    <property type="evidence" value="ECO:0007669"/>
    <property type="project" value="UniProtKB-KW"/>
</dbReference>
<evidence type="ECO:0000256" key="4">
    <source>
        <dbReference type="ARBA" id="ARBA00023125"/>
    </source>
</evidence>
<evidence type="ECO:0000313" key="9">
    <source>
        <dbReference type="Proteomes" id="UP000196475"/>
    </source>
</evidence>
<dbReference type="InterPro" id="IPR007630">
    <property type="entry name" value="RNA_pol_sigma70_r4"/>
</dbReference>
<dbReference type="AlphaFoldDB" id="A0A1Y3PKJ2"/>
<keyword evidence="5" id="KW-0804">Transcription</keyword>
<dbReference type="InterPro" id="IPR013325">
    <property type="entry name" value="RNA_pol_sigma_r2"/>
</dbReference>
<dbReference type="SUPFAM" id="SSF88946">
    <property type="entry name" value="Sigma2 domain of RNA polymerase sigma factors"/>
    <property type="match status" value="1"/>
</dbReference>
<dbReference type="GO" id="GO:0016987">
    <property type="term" value="F:sigma factor activity"/>
    <property type="evidence" value="ECO:0007669"/>
    <property type="project" value="UniProtKB-KW"/>
</dbReference>
<dbReference type="CDD" id="cd06171">
    <property type="entry name" value="Sigma70_r4"/>
    <property type="match status" value="1"/>
</dbReference>
<evidence type="ECO:0000259" key="6">
    <source>
        <dbReference type="Pfam" id="PF04542"/>
    </source>
</evidence>
<dbReference type="InterPro" id="IPR039425">
    <property type="entry name" value="RNA_pol_sigma-70-like"/>
</dbReference>